<organism evidence="1 2">
    <name type="scientific">Austropuccinia psidii MF-1</name>
    <dbReference type="NCBI Taxonomy" id="1389203"/>
    <lineage>
        <taxon>Eukaryota</taxon>
        <taxon>Fungi</taxon>
        <taxon>Dikarya</taxon>
        <taxon>Basidiomycota</taxon>
        <taxon>Pucciniomycotina</taxon>
        <taxon>Pucciniomycetes</taxon>
        <taxon>Pucciniales</taxon>
        <taxon>Sphaerophragmiaceae</taxon>
        <taxon>Austropuccinia</taxon>
    </lineage>
</organism>
<reference evidence="1" key="1">
    <citation type="submission" date="2021-03" db="EMBL/GenBank/DDBJ databases">
        <title>Draft genome sequence of rust myrtle Austropuccinia psidii MF-1, a brazilian biotype.</title>
        <authorList>
            <person name="Quecine M.C."/>
            <person name="Pachon D.M.R."/>
            <person name="Bonatelli M.L."/>
            <person name="Correr F.H."/>
            <person name="Franceschini L.M."/>
            <person name="Leite T.F."/>
            <person name="Margarido G.R.A."/>
            <person name="Almeida C.A."/>
            <person name="Ferrarezi J.A."/>
            <person name="Labate C.A."/>
        </authorList>
    </citation>
    <scope>NUCLEOTIDE SEQUENCE</scope>
    <source>
        <strain evidence="1">MF-1</strain>
    </source>
</reference>
<sequence length="177" mass="19205">MGYFIFRRQRSLNNIAKAVCLKLPDNDDFGEQNPCSSRMLSSPHGSTPTLRIYPPCMPRGPLPCSSSAFLILMHAPMALRARSRPSLSRSTNGASSPAWSIFHSLIGWIWIVGGPWPAGLLDPAPVQTLVLGRPALWLALEELPRIPRVIRTPDGLRGLPGAVPPSLGLVGSVIRIL</sequence>
<dbReference type="EMBL" id="AVOT02014605">
    <property type="protein sequence ID" value="MBW0498188.1"/>
    <property type="molecule type" value="Genomic_DNA"/>
</dbReference>
<dbReference type="AlphaFoldDB" id="A0A9Q3HAJ5"/>
<protein>
    <submittedName>
        <fullName evidence="1">Uncharacterized protein</fullName>
    </submittedName>
</protein>
<evidence type="ECO:0000313" key="1">
    <source>
        <dbReference type="EMBL" id="MBW0498188.1"/>
    </source>
</evidence>
<keyword evidence="2" id="KW-1185">Reference proteome</keyword>
<accession>A0A9Q3HAJ5</accession>
<dbReference type="Proteomes" id="UP000765509">
    <property type="component" value="Unassembled WGS sequence"/>
</dbReference>
<evidence type="ECO:0000313" key="2">
    <source>
        <dbReference type="Proteomes" id="UP000765509"/>
    </source>
</evidence>
<comment type="caution">
    <text evidence="1">The sequence shown here is derived from an EMBL/GenBank/DDBJ whole genome shotgun (WGS) entry which is preliminary data.</text>
</comment>
<name>A0A9Q3HAJ5_9BASI</name>
<proteinExistence type="predicted"/>
<gene>
    <name evidence="1" type="ORF">O181_037903</name>
</gene>